<evidence type="ECO:0000256" key="4">
    <source>
        <dbReference type="ARBA" id="ARBA00022801"/>
    </source>
</evidence>
<keyword evidence="3" id="KW-0540">Nuclease</keyword>
<evidence type="ECO:0000259" key="9">
    <source>
        <dbReference type="Pfam" id="PF17768"/>
    </source>
</evidence>
<dbReference type="SUPFAM" id="SSF64182">
    <property type="entry name" value="DHH phosphoesterases"/>
    <property type="match status" value="1"/>
</dbReference>
<dbReference type="Gene3D" id="3.10.310.30">
    <property type="match status" value="1"/>
</dbReference>
<dbReference type="PANTHER" id="PTHR30255:SF2">
    <property type="entry name" value="SINGLE-STRANDED-DNA-SPECIFIC EXONUCLEASE RECJ"/>
    <property type="match status" value="1"/>
</dbReference>
<dbReference type="PANTHER" id="PTHR30255">
    <property type="entry name" value="SINGLE-STRANDED-DNA-SPECIFIC EXONUCLEASE RECJ"/>
    <property type="match status" value="1"/>
</dbReference>
<evidence type="ECO:0000256" key="2">
    <source>
        <dbReference type="ARBA" id="ARBA00019841"/>
    </source>
</evidence>
<dbReference type="InterPro" id="IPR001667">
    <property type="entry name" value="DDH_dom"/>
</dbReference>
<dbReference type="EMBL" id="JACRTC010000001">
    <property type="protein sequence ID" value="MBC8569817.1"/>
    <property type="molecule type" value="Genomic_DNA"/>
</dbReference>
<dbReference type="InterPro" id="IPR051673">
    <property type="entry name" value="SSDNA_exonuclease_RecJ"/>
</dbReference>
<reference evidence="10" key="1">
    <citation type="submission" date="2020-08" db="EMBL/GenBank/DDBJ databases">
        <title>Genome public.</title>
        <authorList>
            <person name="Liu C."/>
            <person name="Sun Q."/>
        </authorList>
    </citation>
    <scope>NUCLEOTIDE SEQUENCE</scope>
    <source>
        <strain evidence="10">NSJ-54</strain>
    </source>
</reference>
<dbReference type="InterPro" id="IPR003156">
    <property type="entry name" value="DHHA1_dom"/>
</dbReference>
<dbReference type="RefSeq" id="WP_262396904.1">
    <property type="nucleotide sequence ID" value="NZ_JACRTC010000001.1"/>
</dbReference>
<dbReference type="Gene3D" id="3.90.1640.30">
    <property type="match status" value="1"/>
</dbReference>
<sequence length="684" mass="75639">MELKRWKVARSDPNRARQMGEALGVDELVCDVLLGRGYGTQEEIRGFLEGSPTFFDPFLLKDMDKAVERIQRAVEEGEVIAVYGDYDCDGMTATYLVYTYLENVGADVFRYIPDRDGEGYGLNKGAVDRIKERGASLIVTVDNGISALEEIAYAGTLGIDVVVTDHHQPPEVLPNACAVVDPHRADCGSPYKNLAGVGVAFKLLCALDGDDGWGMMEHYGDIVAIGTVGDVVSLDGENRLLVKEGLKILKTTENMGVSALLSSAGLDREKLTSESVAFGIVPRINAAGRLGETAKALELLLSEDEEEAARLAEEMSELNRKRQALGNEITVQVRTQLERDPQKRYQKVIMLESEEWHHGIIGIVASKVVERYGKPCFLISTEGDVARGSGRSVEGFPMAQALGQTSAHLTRFGGHDLAAGFSLYTDDIPLFERDFVSYCDENFPQMPPLSIQIDHLLTPSELTVQKIKALEVLEPYGAGNPSPLFGVQGVKVDKVYPLSEGKHCKIRLTKGEEAFYALYFGMSPDRLEYAAGDMVDVAVSCEISSYRGVEQLSVKIRDIRPSGVREERLFATRTLYDDYRRGKELTAEERAKLAPTREEIAYVYRFLREKRFVAYGEDLLFVRAVGDKMDYAKMRVALDVLCEMGLAAQVAKNGKILTGAVKNPTKVNLDDSRILQRLRQNTGR</sequence>
<evidence type="ECO:0000313" key="10">
    <source>
        <dbReference type="EMBL" id="MBC8569817.1"/>
    </source>
</evidence>
<feature type="domain" description="DDH" evidence="7">
    <location>
        <begin position="80"/>
        <end position="227"/>
    </location>
</feature>
<evidence type="ECO:0000256" key="5">
    <source>
        <dbReference type="ARBA" id="ARBA00022839"/>
    </source>
</evidence>
<name>A0A926EDL7_9FIRM</name>
<dbReference type="InterPro" id="IPR038763">
    <property type="entry name" value="DHH_sf"/>
</dbReference>
<dbReference type="GO" id="GO:0006310">
    <property type="term" value="P:DNA recombination"/>
    <property type="evidence" value="ECO:0007669"/>
    <property type="project" value="InterPro"/>
</dbReference>
<keyword evidence="5 10" id="KW-0269">Exonuclease</keyword>
<evidence type="ECO:0000259" key="7">
    <source>
        <dbReference type="Pfam" id="PF01368"/>
    </source>
</evidence>
<evidence type="ECO:0000259" key="8">
    <source>
        <dbReference type="Pfam" id="PF02272"/>
    </source>
</evidence>
<dbReference type="Proteomes" id="UP000660861">
    <property type="component" value="Unassembled WGS sequence"/>
</dbReference>
<organism evidence="10 11">
    <name type="scientific">Zongyangia hominis</name>
    <dbReference type="NCBI Taxonomy" id="2763677"/>
    <lineage>
        <taxon>Bacteria</taxon>
        <taxon>Bacillati</taxon>
        <taxon>Bacillota</taxon>
        <taxon>Clostridia</taxon>
        <taxon>Eubacteriales</taxon>
        <taxon>Oscillospiraceae</taxon>
        <taxon>Zongyangia</taxon>
    </lineage>
</organism>
<gene>
    <name evidence="10" type="primary">recJ</name>
    <name evidence="10" type="ORF">H8709_03120</name>
</gene>
<comment type="similarity">
    <text evidence="1">Belongs to the RecJ family.</text>
</comment>
<proteinExistence type="inferred from homology"/>
<evidence type="ECO:0000256" key="6">
    <source>
        <dbReference type="SAM" id="Coils"/>
    </source>
</evidence>
<protein>
    <recommendedName>
        <fullName evidence="2">Single-stranded-DNA-specific exonuclease RecJ</fullName>
    </recommendedName>
</protein>
<dbReference type="GO" id="GO:0008409">
    <property type="term" value="F:5'-3' exonuclease activity"/>
    <property type="evidence" value="ECO:0007669"/>
    <property type="project" value="InterPro"/>
</dbReference>
<dbReference type="GO" id="GO:0003676">
    <property type="term" value="F:nucleic acid binding"/>
    <property type="evidence" value="ECO:0007669"/>
    <property type="project" value="InterPro"/>
</dbReference>
<dbReference type="AlphaFoldDB" id="A0A926EDL7"/>
<feature type="domain" description="RecJ OB" evidence="9">
    <location>
        <begin position="453"/>
        <end position="558"/>
    </location>
</feature>
<keyword evidence="4" id="KW-0378">Hydrolase</keyword>
<dbReference type="InterPro" id="IPR004610">
    <property type="entry name" value="RecJ"/>
</dbReference>
<dbReference type="Pfam" id="PF17768">
    <property type="entry name" value="RecJ_OB"/>
    <property type="match status" value="1"/>
</dbReference>
<accession>A0A926EDL7</accession>
<dbReference type="NCBIfam" id="TIGR00644">
    <property type="entry name" value="recJ"/>
    <property type="match status" value="1"/>
</dbReference>
<dbReference type="Pfam" id="PF01368">
    <property type="entry name" value="DHH"/>
    <property type="match status" value="1"/>
</dbReference>
<evidence type="ECO:0000256" key="1">
    <source>
        <dbReference type="ARBA" id="ARBA00005915"/>
    </source>
</evidence>
<dbReference type="InterPro" id="IPR041122">
    <property type="entry name" value="RecJ_OB"/>
</dbReference>
<comment type="caution">
    <text evidence="10">The sequence shown here is derived from an EMBL/GenBank/DDBJ whole genome shotgun (WGS) entry which is preliminary data.</text>
</comment>
<feature type="coiled-coil region" evidence="6">
    <location>
        <begin position="294"/>
        <end position="328"/>
    </location>
</feature>
<dbReference type="GO" id="GO:0006281">
    <property type="term" value="P:DNA repair"/>
    <property type="evidence" value="ECO:0007669"/>
    <property type="project" value="InterPro"/>
</dbReference>
<dbReference type="Pfam" id="PF02272">
    <property type="entry name" value="DHHA1"/>
    <property type="match status" value="1"/>
</dbReference>
<keyword evidence="6" id="KW-0175">Coiled coil</keyword>
<keyword evidence="11" id="KW-1185">Reference proteome</keyword>
<evidence type="ECO:0000256" key="3">
    <source>
        <dbReference type="ARBA" id="ARBA00022722"/>
    </source>
</evidence>
<evidence type="ECO:0000313" key="11">
    <source>
        <dbReference type="Proteomes" id="UP000660861"/>
    </source>
</evidence>
<feature type="domain" description="DHHA1" evidence="8">
    <location>
        <begin position="347"/>
        <end position="431"/>
    </location>
</feature>